<dbReference type="Proteomes" id="UP001362899">
    <property type="component" value="Unassembled WGS sequence"/>
</dbReference>
<accession>A0AAV5RN51</accession>
<evidence type="ECO:0000256" key="1">
    <source>
        <dbReference type="SAM" id="MobiDB-lite"/>
    </source>
</evidence>
<keyword evidence="3" id="KW-1185">Reference proteome</keyword>
<gene>
    <name evidence="2" type="ORF">DASB73_033350</name>
</gene>
<dbReference type="EMBL" id="BTGC01000008">
    <property type="protein sequence ID" value="GMM52372.1"/>
    <property type="molecule type" value="Genomic_DNA"/>
</dbReference>
<feature type="compositionally biased region" description="Basic and acidic residues" evidence="1">
    <location>
        <begin position="519"/>
        <end position="530"/>
    </location>
</feature>
<reference evidence="2 3" key="1">
    <citation type="journal article" date="2023" name="Elife">
        <title>Identification of key yeast species and microbe-microbe interactions impacting larval growth of Drosophila in the wild.</title>
        <authorList>
            <person name="Mure A."/>
            <person name="Sugiura Y."/>
            <person name="Maeda R."/>
            <person name="Honda K."/>
            <person name="Sakurai N."/>
            <person name="Takahashi Y."/>
            <person name="Watada M."/>
            <person name="Katoh T."/>
            <person name="Gotoh A."/>
            <person name="Gotoh Y."/>
            <person name="Taniguchi I."/>
            <person name="Nakamura K."/>
            <person name="Hayashi T."/>
            <person name="Katayama T."/>
            <person name="Uemura T."/>
            <person name="Hattori Y."/>
        </authorList>
    </citation>
    <scope>NUCLEOTIDE SEQUENCE [LARGE SCALE GENOMIC DNA]</scope>
    <source>
        <strain evidence="2 3">SB-73</strain>
    </source>
</reference>
<comment type="caution">
    <text evidence="2">The sequence shown here is derived from an EMBL/GenBank/DDBJ whole genome shotgun (WGS) entry which is preliminary data.</text>
</comment>
<protein>
    <submittedName>
        <fullName evidence="2">Uncharacterized protein</fullName>
    </submittedName>
</protein>
<feature type="region of interest" description="Disordered" evidence="1">
    <location>
        <begin position="519"/>
        <end position="576"/>
    </location>
</feature>
<name>A0AAV5RN51_STABA</name>
<sequence>MHPPPDPILGSSESTNGEMSSTNGDNFEQPQSPNFSIGDDENLPNRVAASSSPGNASSPREIDDVKDESSKEAVAIISPRPKSIDSHYIKNHRVTYIKDTTNFPSCLDDADGKSLCFCTLSTGNGPLIDIPEIYTSPVMSTLGEINSFERSKPKTTTKAIEVLKEMFAAKTSDLRFLPLFTHLIIKAMLTDNFAVINPEFAENTDLVDLILLRRLYSIISITVNKVALHGVLATCLSKMFTDDICRDLINKIKTVNPLATLLEVASMHDGSAHLQSYRVYIFMQLEFLNQAEGEYFQTNPNSYLFYSEYTSNILFCLRRTQIPFTLDAFNNLSRASPPAYSEITKFIRAGQTGNSEINSTIQKSINRAIRLISDTAVDKRKINQFSSFLVSDRRCMVEVIISLCSPESNICHKLPLNERIDVSDPTKPNSMLENTGSSFNYCIHKENEKHQHNNCEFSWFGDAINNQILFSKLIHLTKKAVQAAGIYDRKQTLSIDQYIDDIVRHKTFRDINNMFLNTPKEKEIRSDTRTQSRKRPINTHPSLSEVNEKDNSSNNNNSRGPHNKQQKLNSPKRVPE</sequence>
<dbReference type="AlphaFoldDB" id="A0AAV5RN51"/>
<evidence type="ECO:0000313" key="2">
    <source>
        <dbReference type="EMBL" id="GMM52372.1"/>
    </source>
</evidence>
<proteinExistence type="predicted"/>
<evidence type="ECO:0000313" key="3">
    <source>
        <dbReference type="Proteomes" id="UP001362899"/>
    </source>
</evidence>
<organism evidence="2 3">
    <name type="scientific">Starmerella bacillaris</name>
    <name type="common">Yeast</name>
    <name type="synonym">Candida zemplinina</name>
    <dbReference type="NCBI Taxonomy" id="1247836"/>
    <lineage>
        <taxon>Eukaryota</taxon>
        <taxon>Fungi</taxon>
        <taxon>Dikarya</taxon>
        <taxon>Ascomycota</taxon>
        <taxon>Saccharomycotina</taxon>
        <taxon>Dipodascomycetes</taxon>
        <taxon>Dipodascales</taxon>
        <taxon>Trichomonascaceae</taxon>
        <taxon>Starmerella</taxon>
    </lineage>
</organism>
<feature type="compositionally biased region" description="Polar residues" evidence="1">
    <location>
        <begin position="11"/>
        <end position="35"/>
    </location>
</feature>
<feature type="region of interest" description="Disordered" evidence="1">
    <location>
        <begin position="1"/>
        <end position="72"/>
    </location>
</feature>
<feature type="compositionally biased region" description="Low complexity" evidence="1">
    <location>
        <begin position="48"/>
        <end position="59"/>
    </location>
</feature>
<feature type="compositionally biased region" description="Basic and acidic residues" evidence="1">
    <location>
        <begin position="60"/>
        <end position="71"/>
    </location>
</feature>